<reference evidence="3" key="2">
    <citation type="submission" date="2010-05" db="EMBL/GenBank/DDBJ databases">
        <title>The Genome Sequence of Magnaporthe poae strain ATCC 64411.</title>
        <authorList>
            <consortium name="The Broad Institute Genome Sequencing Platform"/>
            <consortium name="Broad Institute Genome Sequencing Center for Infectious Disease"/>
            <person name="Ma L.-J."/>
            <person name="Dead R."/>
            <person name="Young S."/>
            <person name="Zeng Q."/>
            <person name="Koehrsen M."/>
            <person name="Alvarado L."/>
            <person name="Berlin A."/>
            <person name="Chapman S.B."/>
            <person name="Chen Z."/>
            <person name="Freedman E."/>
            <person name="Gellesch M."/>
            <person name="Goldberg J."/>
            <person name="Griggs A."/>
            <person name="Gujja S."/>
            <person name="Heilman E.R."/>
            <person name="Heiman D."/>
            <person name="Hepburn T."/>
            <person name="Howarth C."/>
            <person name="Jen D."/>
            <person name="Larson L."/>
            <person name="Mehta T."/>
            <person name="Neiman D."/>
            <person name="Pearson M."/>
            <person name="Roberts A."/>
            <person name="Saif S."/>
            <person name="Shea T."/>
            <person name="Shenoy N."/>
            <person name="Sisk P."/>
            <person name="Stolte C."/>
            <person name="Sykes S."/>
            <person name="Walk T."/>
            <person name="White J."/>
            <person name="Yandava C."/>
            <person name="Haas B."/>
            <person name="Nusbaum C."/>
            <person name="Birren B."/>
        </authorList>
    </citation>
    <scope>NUCLEOTIDE SEQUENCE</scope>
    <source>
        <strain evidence="3">ATCC 64411</strain>
    </source>
</reference>
<evidence type="ECO:0000313" key="3">
    <source>
        <dbReference type="EMBL" id="KLU83168.1"/>
    </source>
</evidence>
<dbReference type="AlphaFoldDB" id="A0A0C4DQT6"/>
<reference evidence="5" key="1">
    <citation type="submission" date="2010-05" db="EMBL/GenBank/DDBJ databases">
        <title>The genome sequence of Magnaporthe poae strain ATCC 64411.</title>
        <authorList>
            <person name="Ma L.-J."/>
            <person name="Dead R."/>
            <person name="Young S."/>
            <person name="Zeng Q."/>
            <person name="Koehrsen M."/>
            <person name="Alvarado L."/>
            <person name="Berlin A."/>
            <person name="Chapman S.B."/>
            <person name="Chen Z."/>
            <person name="Freedman E."/>
            <person name="Gellesch M."/>
            <person name="Goldberg J."/>
            <person name="Griggs A."/>
            <person name="Gujja S."/>
            <person name="Heilman E.R."/>
            <person name="Heiman D."/>
            <person name="Hepburn T."/>
            <person name="Howarth C."/>
            <person name="Jen D."/>
            <person name="Larson L."/>
            <person name="Mehta T."/>
            <person name="Neiman D."/>
            <person name="Pearson M."/>
            <person name="Roberts A."/>
            <person name="Saif S."/>
            <person name="Shea T."/>
            <person name="Shenoy N."/>
            <person name="Sisk P."/>
            <person name="Stolte C."/>
            <person name="Sykes S."/>
            <person name="Walk T."/>
            <person name="White J."/>
            <person name="Yandava C."/>
            <person name="Haas B."/>
            <person name="Nusbaum C."/>
            <person name="Birren B."/>
        </authorList>
    </citation>
    <scope>NUCLEOTIDE SEQUENCE [LARGE SCALE GENOMIC DNA]</scope>
    <source>
        <strain evidence="5">ATCC 64411 / 73-15</strain>
    </source>
</reference>
<dbReference type="Gene3D" id="3.90.1200.10">
    <property type="match status" value="1"/>
</dbReference>
<reference evidence="3" key="3">
    <citation type="submission" date="2011-03" db="EMBL/GenBank/DDBJ databases">
        <title>Annotation of Magnaporthe poae ATCC 64411.</title>
        <authorList>
            <person name="Ma L.-J."/>
            <person name="Dead R."/>
            <person name="Young S.K."/>
            <person name="Zeng Q."/>
            <person name="Gargeya S."/>
            <person name="Fitzgerald M."/>
            <person name="Haas B."/>
            <person name="Abouelleil A."/>
            <person name="Alvarado L."/>
            <person name="Arachchi H.M."/>
            <person name="Berlin A."/>
            <person name="Brown A."/>
            <person name="Chapman S.B."/>
            <person name="Chen Z."/>
            <person name="Dunbar C."/>
            <person name="Freedman E."/>
            <person name="Gearin G."/>
            <person name="Gellesch M."/>
            <person name="Goldberg J."/>
            <person name="Griggs A."/>
            <person name="Gujja S."/>
            <person name="Heiman D."/>
            <person name="Howarth C."/>
            <person name="Larson L."/>
            <person name="Lui A."/>
            <person name="MacDonald P.J.P."/>
            <person name="Mehta T."/>
            <person name="Montmayeur A."/>
            <person name="Murphy C."/>
            <person name="Neiman D."/>
            <person name="Pearson M."/>
            <person name="Priest M."/>
            <person name="Roberts A."/>
            <person name="Saif S."/>
            <person name="Shea T."/>
            <person name="Shenoy N."/>
            <person name="Sisk P."/>
            <person name="Stolte C."/>
            <person name="Sykes S."/>
            <person name="Yandava C."/>
            <person name="Wortman J."/>
            <person name="Nusbaum C."/>
            <person name="Birren B."/>
        </authorList>
    </citation>
    <scope>NUCLEOTIDE SEQUENCE</scope>
    <source>
        <strain evidence="3">ATCC 64411</strain>
    </source>
</reference>
<dbReference type="SUPFAM" id="SSF56112">
    <property type="entry name" value="Protein kinase-like (PK-like)"/>
    <property type="match status" value="1"/>
</dbReference>
<dbReference type="OMA" id="FMVPTEY"/>
<evidence type="ECO:0000256" key="1">
    <source>
        <dbReference type="SAM" id="MobiDB-lite"/>
    </source>
</evidence>
<accession>A0A0C4DQT6</accession>
<feature type="domain" description="Aminoglycoside phosphotransferase" evidence="2">
    <location>
        <begin position="57"/>
        <end position="229"/>
    </location>
</feature>
<organism evidence="4 5">
    <name type="scientific">Magnaporthiopsis poae (strain ATCC 64411 / 73-15)</name>
    <name type="common">Kentucky bluegrass fungus</name>
    <name type="synonym">Magnaporthe poae</name>
    <dbReference type="NCBI Taxonomy" id="644358"/>
    <lineage>
        <taxon>Eukaryota</taxon>
        <taxon>Fungi</taxon>
        <taxon>Dikarya</taxon>
        <taxon>Ascomycota</taxon>
        <taxon>Pezizomycotina</taxon>
        <taxon>Sordariomycetes</taxon>
        <taxon>Sordariomycetidae</taxon>
        <taxon>Magnaporthales</taxon>
        <taxon>Magnaporthaceae</taxon>
        <taxon>Magnaporthiopsis</taxon>
    </lineage>
</organism>
<dbReference type="eggNOG" id="ENOG502SNB9">
    <property type="taxonomic scope" value="Eukaryota"/>
</dbReference>
<dbReference type="PANTHER" id="PTHR21310">
    <property type="entry name" value="AMINOGLYCOSIDE PHOSPHOTRANSFERASE-RELATED-RELATED"/>
    <property type="match status" value="1"/>
</dbReference>
<dbReference type="InterPro" id="IPR051678">
    <property type="entry name" value="AGP_Transferase"/>
</dbReference>
<reference evidence="4" key="4">
    <citation type="journal article" date="2015" name="G3 (Bethesda)">
        <title>Genome sequences of three phytopathogenic species of the Magnaporthaceae family of fungi.</title>
        <authorList>
            <person name="Okagaki L.H."/>
            <person name="Nunes C.C."/>
            <person name="Sailsbery J."/>
            <person name="Clay B."/>
            <person name="Brown D."/>
            <person name="John T."/>
            <person name="Oh Y."/>
            <person name="Young N."/>
            <person name="Fitzgerald M."/>
            <person name="Haas B.J."/>
            <person name="Zeng Q."/>
            <person name="Young S."/>
            <person name="Adiconis X."/>
            <person name="Fan L."/>
            <person name="Levin J.Z."/>
            <person name="Mitchell T.K."/>
            <person name="Okubara P.A."/>
            <person name="Farman M.L."/>
            <person name="Kohn L.M."/>
            <person name="Birren B."/>
            <person name="Ma L.-J."/>
            <person name="Dean R.A."/>
        </authorList>
    </citation>
    <scope>NUCLEOTIDE SEQUENCE</scope>
    <source>
        <strain evidence="4">ATCC 64411 / 73-15</strain>
    </source>
</reference>
<dbReference type="InterPro" id="IPR002575">
    <property type="entry name" value="Aminoglycoside_PTrfase"/>
</dbReference>
<dbReference type="PANTHER" id="PTHR21310:SF58">
    <property type="entry name" value="AMINOGLYCOSIDE PHOSPHOTRANSFERASE DOMAIN-CONTAINING PROTEIN"/>
    <property type="match status" value="1"/>
</dbReference>
<sequence length="292" mass="32530">MPQPQPPPDSTTWSDGAGGLYVASQAPQPPPDSHPLPKGRFDVLYDVGDVHVTFAIGEAVLKAQILPWQFPNRTLEHITIAWLRDRKPAFSFGLPEVLRHDVSHGRYYLFLKKIPHRTLGKAWHQMDEAKKHLCVDRIAEICDELAVWQGNSVSSIDGGDMQEYYLLPKSDAGVREHRGDPATLRRGCEVLGMDCSTLVLTHGDLGPGNIFVDGDSNISTIIDWDSAGFVPKEWIATKFMASSGLDVPEDPDNPEPDTPHDPYEYRRLVARRLVAKGYPDCGDAWVKSRNPD</sequence>
<gene>
    <name evidence="3" type="ORF">MAPG_02233</name>
</gene>
<dbReference type="Pfam" id="PF01636">
    <property type="entry name" value="APH"/>
    <property type="match status" value="1"/>
</dbReference>
<name>A0A0C4DQT6_MAGP6</name>
<dbReference type="OrthoDB" id="5404599at2759"/>
<dbReference type="EMBL" id="GL876967">
    <property type="protein sequence ID" value="KLU83168.1"/>
    <property type="molecule type" value="Genomic_DNA"/>
</dbReference>
<feature type="region of interest" description="Disordered" evidence="1">
    <location>
        <begin position="1"/>
        <end position="37"/>
    </location>
</feature>
<dbReference type="VEuPathDB" id="FungiDB:MAPG_02233"/>
<feature type="region of interest" description="Disordered" evidence="1">
    <location>
        <begin position="243"/>
        <end position="264"/>
    </location>
</feature>
<evidence type="ECO:0000259" key="2">
    <source>
        <dbReference type="Pfam" id="PF01636"/>
    </source>
</evidence>
<dbReference type="EMBL" id="ADBL01000569">
    <property type="status" value="NOT_ANNOTATED_CDS"/>
    <property type="molecule type" value="Genomic_DNA"/>
</dbReference>
<dbReference type="Proteomes" id="UP000011715">
    <property type="component" value="Unassembled WGS sequence"/>
</dbReference>
<reference evidence="4" key="5">
    <citation type="submission" date="2015-06" db="UniProtKB">
        <authorList>
            <consortium name="EnsemblFungi"/>
        </authorList>
    </citation>
    <scope>IDENTIFICATION</scope>
    <source>
        <strain evidence="4">ATCC 64411</strain>
    </source>
</reference>
<evidence type="ECO:0000313" key="5">
    <source>
        <dbReference type="Proteomes" id="UP000011715"/>
    </source>
</evidence>
<proteinExistence type="predicted"/>
<evidence type="ECO:0000313" key="4">
    <source>
        <dbReference type="EnsemblFungi" id="MAPG_02233T0"/>
    </source>
</evidence>
<protein>
    <recommendedName>
        <fullName evidence="2">Aminoglycoside phosphotransferase domain-containing protein</fullName>
    </recommendedName>
</protein>
<dbReference type="EnsemblFungi" id="MAPG_02233T0">
    <property type="protein sequence ID" value="MAPG_02233T0"/>
    <property type="gene ID" value="MAPG_02233"/>
</dbReference>
<keyword evidence="5" id="KW-1185">Reference proteome</keyword>
<dbReference type="InterPro" id="IPR011009">
    <property type="entry name" value="Kinase-like_dom_sf"/>
</dbReference>